<evidence type="ECO:0000256" key="2">
    <source>
        <dbReference type="ARBA" id="ARBA00023125"/>
    </source>
</evidence>
<evidence type="ECO:0000256" key="1">
    <source>
        <dbReference type="ARBA" id="ARBA00023015"/>
    </source>
</evidence>
<dbReference type="Proteomes" id="UP000307768">
    <property type="component" value="Unassembled WGS sequence"/>
</dbReference>
<dbReference type="SUPFAM" id="SSF46785">
    <property type="entry name" value="Winged helix' DNA-binding domain"/>
    <property type="match status" value="1"/>
</dbReference>
<dbReference type="PROSITE" id="PS50956">
    <property type="entry name" value="HTH_ASNC_2"/>
    <property type="match status" value="1"/>
</dbReference>
<dbReference type="PANTHER" id="PTHR30154">
    <property type="entry name" value="LEUCINE-RESPONSIVE REGULATORY PROTEIN"/>
    <property type="match status" value="1"/>
</dbReference>
<dbReference type="GO" id="GO:0005829">
    <property type="term" value="C:cytosol"/>
    <property type="evidence" value="ECO:0007669"/>
    <property type="project" value="TreeGrafter"/>
</dbReference>
<dbReference type="InterPro" id="IPR000485">
    <property type="entry name" value="AsnC-type_HTH_dom"/>
</dbReference>
<keyword evidence="3" id="KW-0804">Transcription</keyword>
<dbReference type="EMBL" id="VDFQ02000007">
    <property type="protein sequence ID" value="KAA1418198.1"/>
    <property type="molecule type" value="Genomic_DNA"/>
</dbReference>
<dbReference type="InterPro" id="IPR011008">
    <property type="entry name" value="Dimeric_a/b-barrel"/>
</dbReference>
<proteinExistence type="predicted"/>
<keyword evidence="1" id="KW-0805">Transcription regulation</keyword>
<keyword evidence="2" id="KW-0238">DNA-binding</keyword>
<name>A0A5Q6RJD8_9ACTN</name>
<reference evidence="5 6" key="1">
    <citation type="submission" date="2019-09" db="EMBL/GenBank/DDBJ databases">
        <title>Mumia zhuanghuii sp. nov. isolated from the intestinal contents of plateau pika (Ochotona curzoniae) in the Qinghai-Tibet plateau of China.</title>
        <authorList>
            <person name="Tian Z."/>
        </authorList>
    </citation>
    <scope>NUCLEOTIDE SEQUENCE [LARGE SCALE GENOMIC DNA]</scope>
    <source>
        <strain evidence="6">350</strain>
    </source>
</reference>
<feature type="domain" description="HTH asnC-type" evidence="4">
    <location>
        <begin position="6"/>
        <end position="67"/>
    </location>
</feature>
<accession>A0A5Q6RJD8</accession>
<dbReference type="GO" id="GO:0043200">
    <property type="term" value="P:response to amino acid"/>
    <property type="evidence" value="ECO:0007669"/>
    <property type="project" value="TreeGrafter"/>
</dbReference>
<dbReference type="SUPFAM" id="SSF54909">
    <property type="entry name" value="Dimeric alpha+beta barrel"/>
    <property type="match status" value="1"/>
</dbReference>
<dbReference type="Pfam" id="PF13412">
    <property type="entry name" value="HTH_24"/>
    <property type="match status" value="1"/>
</dbReference>
<evidence type="ECO:0000313" key="5">
    <source>
        <dbReference type="EMBL" id="KAA1418198.1"/>
    </source>
</evidence>
<dbReference type="PRINTS" id="PR00033">
    <property type="entry name" value="HTHASNC"/>
</dbReference>
<dbReference type="InterPro" id="IPR036390">
    <property type="entry name" value="WH_DNA-bd_sf"/>
</dbReference>
<dbReference type="AlphaFoldDB" id="A0A5Q6RJD8"/>
<dbReference type="OrthoDB" id="9809462at2"/>
<gene>
    <name evidence="5" type="ORF">FE697_020415</name>
</gene>
<dbReference type="RefSeq" id="WP_149771487.1">
    <property type="nucleotide sequence ID" value="NZ_VDFQ02000007.1"/>
</dbReference>
<organism evidence="5 6">
    <name type="scientific">Mumia zhuanghuii</name>
    <dbReference type="NCBI Taxonomy" id="2585211"/>
    <lineage>
        <taxon>Bacteria</taxon>
        <taxon>Bacillati</taxon>
        <taxon>Actinomycetota</taxon>
        <taxon>Actinomycetes</taxon>
        <taxon>Propionibacteriales</taxon>
        <taxon>Nocardioidaceae</taxon>
        <taxon>Mumia</taxon>
    </lineage>
</organism>
<dbReference type="Gene3D" id="1.10.10.10">
    <property type="entry name" value="Winged helix-like DNA-binding domain superfamily/Winged helix DNA-binding domain"/>
    <property type="match status" value="1"/>
</dbReference>
<evidence type="ECO:0000256" key="3">
    <source>
        <dbReference type="ARBA" id="ARBA00023163"/>
    </source>
</evidence>
<dbReference type="InterPro" id="IPR019888">
    <property type="entry name" value="Tscrpt_reg_AsnC-like"/>
</dbReference>
<dbReference type="Gene3D" id="3.30.70.920">
    <property type="match status" value="1"/>
</dbReference>
<dbReference type="SMART" id="SM00344">
    <property type="entry name" value="HTH_ASNC"/>
    <property type="match status" value="1"/>
</dbReference>
<sequence>MAGAPIDDVDRRILRELERDGRMSMRRLAETVHISRANAYARVERLRDTGVITGFAALVDPGLRGLGTSAYVALQLQQEEWHDIRPALAALEGIEHVALLGGEFDALVLVRAEDNAALRQLILEQIQMIPGVLTTRTFLVFEELYPERERSAAPPEP</sequence>
<dbReference type="InterPro" id="IPR036388">
    <property type="entry name" value="WH-like_DNA-bd_sf"/>
</dbReference>
<dbReference type="GO" id="GO:0043565">
    <property type="term" value="F:sequence-specific DNA binding"/>
    <property type="evidence" value="ECO:0007669"/>
    <property type="project" value="InterPro"/>
</dbReference>
<protein>
    <submittedName>
        <fullName evidence="5">Lrp/AsnC family transcriptional regulator</fullName>
    </submittedName>
</protein>
<dbReference type="InterPro" id="IPR019887">
    <property type="entry name" value="Tscrpt_reg_AsnC/Lrp_C"/>
</dbReference>
<dbReference type="Pfam" id="PF01037">
    <property type="entry name" value="AsnC_trans_reg"/>
    <property type="match status" value="1"/>
</dbReference>
<evidence type="ECO:0000313" key="6">
    <source>
        <dbReference type="Proteomes" id="UP000307768"/>
    </source>
</evidence>
<evidence type="ECO:0000259" key="4">
    <source>
        <dbReference type="PROSITE" id="PS50956"/>
    </source>
</evidence>
<dbReference type="PANTHER" id="PTHR30154:SF34">
    <property type="entry name" value="TRANSCRIPTIONAL REGULATOR AZLB"/>
    <property type="match status" value="1"/>
</dbReference>
<comment type="caution">
    <text evidence="5">The sequence shown here is derived from an EMBL/GenBank/DDBJ whole genome shotgun (WGS) entry which is preliminary data.</text>
</comment>